<feature type="domain" description="Glucose-methanol-choline oxidoreductase C-terminal" evidence="2">
    <location>
        <begin position="2"/>
        <end position="60"/>
    </location>
</feature>
<dbReference type="AlphaFoldDB" id="A0A383AH80"/>
<dbReference type="PANTHER" id="PTHR11552">
    <property type="entry name" value="GLUCOSE-METHANOL-CHOLINE GMC OXIDOREDUCTASE"/>
    <property type="match status" value="1"/>
</dbReference>
<accession>A0A383AH80</accession>
<proteinExistence type="inferred from homology"/>
<feature type="non-terminal residue" evidence="3">
    <location>
        <position position="1"/>
    </location>
</feature>
<name>A0A383AH80_9ZZZZ</name>
<evidence type="ECO:0000256" key="1">
    <source>
        <dbReference type="ARBA" id="ARBA00010790"/>
    </source>
</evidence>
<dbReference type="PANTHER" id="PTHR11552:SF147">
    <property type="entry name" value="CHOLINE DEHYDROGENASE, MITOCHONDRIAL"/>
    <property type="match status" value="1"/>
</dbReference>
<organism evidence="3">
    <name type="scientific">marine metagenome</name>
    <dbReference type="NCBI Taxonomy" id="408172"/>
    <lineage>
        <taxon>unclassified sequences</taxon>
        <taxon>metagenomes</taxon>
        <taxon>ecological metagenomes</taxon>
    </lineage>
</organism>
<dbReference type="GO" id="GO:0016614">
    <property type="term" value="F:oxidoreductase activity, acting on CH-OH group of donors"/>
    <property type="evidence" value="ECO:0007669"/>
    <property type="project" value="InterPro"/>
</dbReference>
<gene>
    <name evidence="3" type="ORF">METZ01_LOCUS459794</name>
</gene>
<dbReference type="Pfam" id="PF05199">
    <property type="entry name" value="GMC_oxred_C"/>
    <property type="match status" value="1"/>
</dbReference>
<comment type="similarity">
    <text evidence="1">Belongs to the GMC oxidoreductase family.</text>
</comment>
<protein>
    <recommendedName>
        <fullName evidence="2">Glucose-methanol-choline oxidoreductase C-terminal domain-containing protein</fullName>
    </recommendedName>
</protein>
<dbReference type="Gene3D" id="3.50.50.60">
    <property type="entry name" value="FAD/NAD(P)-binding domain"/>
    <property type="match status" value="1"/>
</dbReference>
<dbReference type="GO" id="GO:0050660">
    <property type="term" value="F:flavin adenine dinucleotide binding"/>
    <property type="evidence" value="ECO:0007669"/>
    <property type="project" value="InterPro"/>
</dbReference>
<evidence type="ECO:0000313" key="3">
    <source>
        <dbReference type="EMBL" id="SVE06940.1"/>
    </source>
</evidence>
<dbReference type="InterPro" id="IPR007867">
    <property type="entry name" value="GMC_OxRtase_C"/>
</dbReference>
<sequence>NVESAYHPSCTCKMGSENDPMAVVNNKGQVNGIDKLRVVDSSIFPTITNGNLNGPTIMAAEKMADSILGIQPLSISNINVWIDSDWQNSQRQREVKRPLKSS</sequence>
<evidence type="ECO:0000259" key="2">
    <source>
        <dbReference type="Pfam" id="PF05199"/>
    </source>
</evidence>
<dbReference type="InterPro" id="IPR036188">
    <property type="entry name" value="FAD/NAD-bd_sf"/>
</dbReference>
<dbReference type="SUPFAM" id="SSF51905">
    <property type="entry name" value="FAD/NAD(P)-binding domain"/>
    <property type="match status" value="1"/>
</dbReference>
<dbReference type="InterPro" id="IPR012132">
    <property type="entry name" value="GMC_OxRdtase"/>
</dbReference>
<reference evidence="3" key="1">
    <citation type="submission" date="2018-05" db="EMBL/GenBank/DDBJ databases">
        <authorList>
            <person name="Lanie J.A."/>
            <person name="Ng W.-L."/>
            <person name="Kazmierczak K.M."/>
            <person name="Andrzejewski T.M."/>
            <person name="Davidsen T.M."/>
            <person name="Wayne K.J."/>
            <person name="Tettelin H."/>
            <person name="Glass J.I."/>
            <person name="Rusch D."/>
            <person name="Podicherti R."/>
            <person name="Tsui H.-C.T."/>
            <person name="Winkler M.E."/>
        </authorList>
    </citation>
    <scope>NUCLEOTIDE SEQUENCE</scope>
</reference>
<dbReference type="EMBL" id="UINC01192013">
    <property type="protein sequence ID" value="SVE06940.1"/>
    <property type="molecule type" value="Genomic_DNA"/>
</dbReference>